<organism evidence="1 2">
    <name type="scientific">Blautia argi</name>
    <dbReference type="NCBI Taxonomy" id="1912897"/>
    <lineage>
        <taxon>Bacteria</taxon>
        <taxon>Bacillati</taxon>
        <taxon>Bacillota</taxon>
        <taxon>Clostridia</taxon>
        <taxon>Lachnospirales</taxon>
        <taxon>Lachnospiraceae</taxon>
        <taxon>Blautia</taxon>
    </lineage>
</organism>
<proteinExistence type="predicted"/>
<dbReference type="OrthoDB" id="67652at2"/>
<dbReference type="InterPro" id="IPR001646">
    <property type="entry name" value="5peptide_repeat"/>
</dbReference>
<dbReference type="EMBL" id="CP030280">
    <property type="protein sequence ID" value="AWY99059.1"/>
    <property type="molecule type" value="Genomic_DNA"/>
</dbReference>
<dbReference type="PANTHER" id="PTHR42999">
    <property type="entry name" value="ANTIBIOTIC RESISTANCE PROTEIN MCBG"/>
    <property type="match status" value="1"/>
</dbReference>
<dbReference type="RefSeq" id="WP_111920504.1">
    <property type="nucleotide sequence ID" value="NZ_CP030280.1"/>
</dbReference>
<name>A0A2Z4UDS3_9FIRM</name>
<sequence length="236" mass="26619">MRRWFNEDMKMSKRGFKEPSVPKTLFPVHDGLALLQEAKAQETEIVRREISGIYLTRFDGSGLSFQQTVFQNCRFMGCNFNETFFKDVKFINCDFYQSGFSDAGFKNCAFLSCKGDGADFYGSSMYHVSFQDCVMKEALFDAGKMSYVKGSHTDFSKSGFSKCKMSNMDWNRVSFREANFFKTVLKGIDFTTCGIEGIVLSEGKGELEGMVVNTLQALDFAKSLGIVIQSEKSEKG</sequence>
<dbReference type="Gene3D" id="2.160.20.80">
    <property type="entry name" value="E3 ubiquitin-protein ligase SopA"/>
    <property type="match status" value="1"/>
</dbReference>
<dbReference type="Proteomes" id="UP000250003">
    <property type="component" value="Chromosome"/>
</dbReference>
<dbReference type="Pfam" id="PF00805">
    <property type="entry name" value="Pentapeptide"/>
    <property type="match status" value="1"/>
</dbReference>
<evidence type="ECO:0000313" key="2">
    <source>
        <dbReference type="Proteomes" id="UP000250003"/>
    </source>
</evidence>
<dbReference type="InterPro" id="IPR052949">
    <property type="entry name" value="PA_immunity-related"/>
</dbReference>
<dbReference type="SUPFAM" id="SSF141571">
    <property type="entry name" value="Pentapeptide repeat-like"/>
    <property type="match status" value="1"/>
</dbReference>
<gene>
    <name evidence="1" type="ORF">DQQ01_14010</name>
</gene>
<dbReference type="AlphaFoldDB" id="A0A2Z4UDS3"/>
<keyword evidence="2" id="KW-1185">Reference proteome</keyword>
<dbReference type="KEGG" id="blau:DQQ01_14010"/>
<evidence type="ECO:0000313" key="1">
    <source>
        <dbReference type="EMBL" id="AWY99059.1"/>
    </source>
</evidence>
<reference evidence="2" key="1">
    <citation type="submission" date="2018-06" db="EMBL/GenBank/DDBJ databases">
        <title>Description of Blautia argi sp. nov., a new anaerobic isolated from dog feces.</title>
        <authorList>
            <person name="Chang Y.-H."/>
            <person name="Paek J."/>
            <person name="Shin Y."/>
        </authorList>
    </citation>
    <scope>NUCLEOTIDE SEQUENCE [LARGE SCALE GENOMIC DNA]</scope>
    <source>
        <strain evidence="2">KCTC 15426</strain>
    </source>
</reference>
<dbReference type="Pfam" id="PF13599">
    <property type="entry name" value="Pentapeptide_4"/>
    <property type="match status" value="1"/>
</dbReference>
<protein>
    <submittedName>
        <fullName evidence="1">Pentapeptide repeat-containing protein</fullName>
    </submittedName>
</protein>
<accession>A0A2Z4UDS3</accession>
<dbReference type="PANTHER" id="PTHR42999:SF1">
    <property type="entry name" value="PENTAPEPTIDE REPEAT-CONTAINING PROTEIN"/>
    <property type="match status" value="1"/>
</dbReference>